<reference evidence="2" key="1">
    <citation type="submission" date="2020-03" db="EMBL/GenBank/DDBJ databases">
        <title>Draft Genome Sequence of Cylindrodendrum hubeiense.</title>
        <authorList>
            <person name="Buettner E."/>
            <person name="Kellner H."/>
        </authorList>
    </citation>
    <scope>NUCLEOTIDE SEQUENCE</scope>
    <source>
        <strain evidence="2">IHI 201604</strain>
    </source>
</reference>
<feature type="domain" description="Carboxylesterase type B" evidence="1">
    <location>
        <begin position="2"/>
        <end position="68"/>
    </location>
</feature>
<dbReference type="Pfam" id="PF00135">
    <property type="entry name" value="COesterase"/>
    <property type="match status" value="1"/>
</dbReference>
<dbReference type="OrthoDB" id="408631at2759"/>
<accession>A0A9P5GYH3</accession>
<dbReference type="EMBL" id="JAANBB010000550">
    <property type="protein sequence ID" value="KAF7539728.1"/>
    <property type="molecule type" value="Genomic_DNA"/>
</dbReference>
<sequence>MSEIFYVFNNLYGTDLPWTDVDYKIAATLNAYWANFIKTQNPNTGGSRENGTLAEWAPSNSSIATTFHLAPAAPENANGLLEGYAQVPVATEDHVNLWTSYFASRTNESL</sequence>
<organism evidence="2 3">
    <name type="scientific">Cylindrodendrum hubeiense</name>
    <dbReference type="NCBI Taxonomy" id="595255"/>
    <lineage>
        <taxon>Eukaryota</taxon>
        <taxon>Fungi</taxon>
        <taxon>Dikarya</taxon>
        <taxon>Ascomycota</taxon>
        <taxon>Pezizomycotina</taxon>
        <taxon>Sordariomycetes</taxon>
        <taxon>Hypocreomycetidae</taxon>
        <taxon>Hypocreales</taxon>
        <taxon>Nectriaceae</taxon>
        <taxon>Cylindrodendrum</taxon>
    </lineage>
</organism>
<comment type="caution">
    <text evidence="2">The sequence shown here is derived from an EMBL/GenBank/DDBJ whole genome shotgun (WGS) entry which is preliminary data.</text>
</comment>
<dbReference type="Gene3D" id="3.40.50.1820">
    <property type="entry name" value="alpha/beta hydrolase"/>
    <property type="match status" value="1"/>
</dbReference>
<dbReference type="SUPFAM" id="SSF53474">
    <property type="entry name" value="alpha/beta-Hydrolases"/>
    <property type="match status" value="1"/>
</dbReference>
<protein>
    <recommendedName>
        <fullName evidence="1">Carboxylesterase type B domain-containing protein</fullName>
    </recommendedName>
</protein>
<evidence type="ECO:0000313" key="3">
    <source>
        <dbReference type="Proteomes" id="UP000722485"/>
    </source>
</evidence>
<gene>
    <name evidence="2" type="ORF">G7Z17_g12367</name>
</gene>
<keyword evidence="3" id="KW-1185">Reference proteome</keyword>
<dbReference type="Proteomes" id="UP000722485">
    <property type="component" value="Unassembled WGS sequence"/>
</dbReference>
<dbReference type="InterPro" id="IPR029058">
    <property type="entry name" value="AB_hydrolase_fold"/>
</dbReference>
<name>A0A9P5GYH3_9HYPO</name>
<evidence type="ECO:0000313" key="2">
    <source>
        <dbReference type="EMBL" id="KAF7539728.1"/>
    </source>
</evidence>
<dbReference type="InterPro" id="IPR002018">
    <property type="entry name" value="CarbesteraseB"/>
</dbReference>
<dbReference type="AlphaFoldDB" id="A0A9P5GYH3"/>
<proteinExistence type="predicted"/>
<evidence type="ECO:0000259" key="1">
    <source>
        <dbReference type="Pfam" id="PF00135"/>
    </source>
</evidence>